<keyword evidence="1" id="KW-0472">Membrane</keyword>
<feature type="transmembrane region" description="Helical" evidence="1">
    <location>
        <begin position="100"/>
        <end position="118"/>
    </location>
</feature>
<gene>
    <name evidence="2" type="ORF">Q75_00795</name>
</gene>
<feature type="transmembrane region" description="Helical" evidence="1">
    <location>
        <begin position="71"/>
        <end position="88"/>
    </location>
</feature>
<protein>
    <submittedName>
        <fullName evidence="2">Uncharacterized protein</fullName>
    </submittedName>
</protein>
<evidence type="ECO:0000256" key="1">
    <source>
        <dbReference type="SAM" id="Phobius"/>
    </source>
</evidence>
<comment type="caution">
    <text evidence="2">The sequence shown here is derived from an EMBL/GenBank/DDBJ whole genome shotgun (WGS) entry which is preliminary data.</text>
</comment>
<dbReference type="PATRIC" id="fig|1150625.3.peg.165"/>
<organism evidence="2 3">
    <name type="scientific">Bacillus coahuilensis p1.1.43</name>
    <dbReference type="NCBI Taxonomy" id="1150625"/>
    <lineage>
        <taxon>Bacteria</taxon>
        <taxon>Bacillati</taxon>
        <taxon>Bacillota</taxon>
        <taxon>Bacilli</taxon>
        <taxon>Bacillales</taxon>
        <taxon>Bacillaceae</taxon>
        <taxon>Bacillus</taxon>
    </lineage>
</organism>
<proteinExistence type="predicted"/>
<dbReference type="STRING" id="1150625.Q75_00795"/>
<accession>A0A147KC57</accession>
<evidence type="ECO:0000313" key="2">
    <source>
        <dbReference type="EMBL" id="KUP09201.1"/>
    </source>
</evidence>
<keyword evidence="1" id="KW-0812">Transmembrane</keyword>
<dbReference type="AlphaFoldDB" id="A0A147KC57"/>
<dbReference type="EMBL" id="LDYG01000002">
    <property type="protein sequence ID" value="KUP09201.1"/>
    <property type="molecule type" value="Genomic_DNA"/>
</dbReference>
<dbReference type="RefSeq" id="WP_059350018.1">
    <property type="nucleotide sequence ID" value="NZ_LDYG01000002.1"/>
</dbReference>
<evidence type="ECO:0000313" key="3">
    <source>
        <dbReference type="Proteomes" id="UP000074108"/>
    </source>
</evidence>
<keyword evidence="1" id="KW-1133">Transmembrane helix</keyword>
<reference evidence="2 3" key="1">
    <citation type="journal article" date="2016" name="Front. Microbiol.">
        <title>Microevolution Analysis of Bacillus coahuilensis Unveils Differences in Phosphorus Acquisition Strategies and Their Regulation.</title>
        <authorList>
            <person name="Gomez-Lunar Z."/>
            <person name="Hernandez-Gonzalez I."/>
            <person name="Rodriguez-Torres M.D."/>
            <person name="Souza V."/>
            <person name="Olmedo-Alvarez G."/>
        </authorList>
    </citation>
    <scope>NUCLEOTIDE SEQUENCE [LARGE SCALE GENOMIC DNA]</scope>
    <source>
        <strain evidence="3">p1.1.43</strain>
    </source>
</reference>
<sequence>MKKYFIEALVLSVILGVFIRVSALLILGEPLFSSMESYVVSILIAVISCVGSFLLHVNVLSSREYSFWGKYGGTALFIFFVYLVGNLYFEGWEIVKEIGFYLYGMVILLISLPFIYQLDKRVQVYHVFLERKKLGKE</sequence>
<name>A0A147KC57_9BACI</name>
<keyword evidence="3" id="KW-1185">Reference proteome</keyword>
<dbReference type="Proteomes" id="UP000074108">
    <property type="component" value="Unassembled WGS sequence"/>
</dbReference>
<feature type="transmembrane region" description="Helical" evidence="1">
    <location>
        <begin position="38"/>
        <end position="59"/>
    </location>
</feature>